<sequence length="791" mass="88155">MAEHTLFYDKPANLWDDATPIGNGRLGAMVRGTTDVERLWINEDSVWYGGPQNRLNPAARDALPKVRELIDQNRIREAEQLIRKTQTARPRSLRHYEPLGDVFLTFGHGQDPPGDEVRVSGIVNFENSFSRDLNRSPQNYRRELDLRTGISSVLYDFGGAHYERQVFSSTVDEVIAISVRSEGEYSFQIDLNRGDHPEWDRRLNQRYDSLEEIDGGHMITGSMGSKGAVEFAMGVRIVADLGNGEVQVDNTGYNVVVNAKGRVIVLVSGETTFRNPNAGEAVQDRLASAAVKSWDDLKSAHVKRFSAFYDRVELHLPGSGDKTAVPIDQRIQAVKQGAVDNGLAQLLFHFGRYLLISCSLSGLPANLQGIWNRDHMPVWGSKYTININIQMNYWPAEVANLAETHDVLFRFLERTAERGVETAKTMYGCRGWVMHHNTDIWADTAPQDDGVQCTYWTLSGAWFMIHLWEHYRFGRDKDFLRRVYPLMAGSALFFQDFLIERDGNLITSPSSSAENSYYILGTKTVASIAAGPAWDGQILTELFRAVVEAGKLLGEDTTEFEKVLAKLPTPQIGKHGQVMEWKDDVEEAEPGHRHISHLWGLFPGNTLNTPKLHDAAKVTLQRRLAGGGGHTSWSLAWILCQYARLRDVDGAHAGIQKMMGGLLLNSMLTSHPPFQIDGNFGFAAAVAEMLLQSQDDDRTGSGNTIIDIIPTLLPEWEKQGSVRGLRARGAVEIQMLSWEDGKLLEAVAVSKATEPQTRVFRVAPSRLKQGSKSDSRISVNLVPGKAIALSF</sequence>
<proteinExistence type="predicted"/>
<dbReference type="Pfam" id="PF21307">
    <property type="entry name" value="Glyco_hydro_95_C"/>
    <property type="match status" value="1"/>
</dbReference>
<dbReference type="GO" id="GO:0004560">
    <property type="term" value="F:alpha-L-fucosidase activity"/>
    <property type="evidence" value="ECO:0007669"/>
    <property type="project" value="InterPro"/>
</dbReference>
<dbReference type="Pfam" id="PF14498">
    <property type="entry name" value="Glyco_hyd_65N_2"/>
    <property type="match status" value="1"/>
</dbReference>
<evidence type="ECO:0000259" key="3">
    <source>
        <dbReference type="Pfam" id="PF22124"/>
    </source>
</evidence>
<name>A0A8H4CC52_COLGL</name>
<dbReference type="PANTHER" id="PTHR31084:SF18">
    <property type="entry name" value="GLYCOSYL HYDROLASE FAMILY 95 N-TERMINAL DOMAIN-CONTAINING PROTEIN"/>
    <property type="match status" value="1"/>
</dbReference>
<dbReference type="InterPro" id="IPR016518">
    <property type="entry name" value="Alpha-L-fucosidase"/>
</dbReference>
<feature type="domain" description="Glycosyl hydrolase family 95 catalytic" evidence="3">
    <location>
        <begin position="293"/>
        <end position="690"/>
    </location>
</feature>
<feature type="domain" description="Glycosyl hydrolase family 95 N-terminal" evidence="1">
    <location>
        <begin position="6"/>
        <end position="275"/>
    </location>
</feature>
<dbReference type="PANTHER" id="PTHR31084">
    <property type="entry name" value="ALPHA-L-FUCOSIDASE 2"/>
    <property type="match status" value="1"/>
</dbReference>
<evidence type="ECO:0000313" key="4">
    <source>
        <dbReference type="EMBL" id="KAF3801119.1"/>
    </source>
</evidence>
<dbReference type="InterPro" id="IPR054363">
    <property type="entry name" value="GH95_cat"/>
</dbReference>
<protein>
    <submittedName>
        <fullName evidence="4">Alpha-L-fucosidase 2</fullName>
    </submittedName>
</protein>
<accession>A0A8H4CC52</accession>
<evidence type="ECO:0000259" key="2">
    <source>
        <dbReference type="Pfam" id="PF21307"/>
    </source>
</evidence>
<dbReference type="Gene3D" id="1.50.10.10">
    <property type="match status" value="1"/>
</dbReference>
<dbReference type="AlphaFoldDB" id="A0A8H4CC52"/>
<evidence type="ECO:0000313" key="5">
    <source>
        <dbReference type="Proteomes" id="UP000613401"/>
    </source>
</evidence>
<comment type="caution">
    <text evidence="4">The sequence shown here is derived from an EMBL/GenBank/DDBJ whole genome shotgun (WGS) entry which is preliminary data.</text>
</comment>
<dbReference type="PIRSF" id="PIRSF007663">
    <property type="entry name" value="UCP007663"/>
    <property type="match status" value="1"/>
</dbReference>
<dbReference type="InterPro" id="IPR049053">
    <property type="entry name" value="AFCA-like_C"/>
</dbReference>
<organism evidence="4 5">
    <name type="scientific">Colletotrichum gloeosporioides</name>
    <name type="common">Anthracnose fungus</name>
    <name type="synonym">Glomerella cingulata</name>
    <dbReference type="NCBI Taxonomy" id="474922"/>
    <lineage>
        <taxon>Eukaryota</taxon>
        <taxon>Fungi</taxon>
        <taxon>Dikarya</taxon>
        <taxon>Ascomycota</taxon>
        <taxon>Pezizomycotina</taxon>
        <taxon>Sordariomycetes</taxon>
        <taxon>Hypocreomycetidae</taxon>
        <taxon>Glomerellales</taxon>
        <taxon>Glomerellaceae</taxon>
        <taxon>Colletotrichum</taxon>
        <taxon>Colletotrichum gloeosporioides species complex</taxon>
    </lineage>
</organism>
<dbReference type="GeneID" id="69017312"/>
<dbReference type="GO" id="GO:0005975">
    <property type="term" value="P:carbohydrate metabolic process"/>
    <property type="evidence" value="ECO:0007669"/>
    <property type="project" value="InterPro"/>
</dbReference>
<evidence type="ECO:0000259" key="1">
    <source>
        <dbReference type="Pfam" id="PF14498"/>
    </source>
</evidence>
<dbReference type="EMBL" id="WVTB01000070">
    <property type="protein sequence ID" value="KAF3801119.1"/>
    <property type="molecule type" value="Genomic_DNA"/>
</dbReference>
<feature type="domain" description="Alpha fucosidase A-like C-terminal" evidence="2">
    <location>
        <begin position="701"/>
        <end position="756"/>
    </location>
</feature>
<keyword evidence="5" id="KW-1185">Reference proteome</keyword>
<reference evidence="4" key="2">
    <citation type="submission" date="2020-03" db="EMBL/GenBank/DDBJ databases">
        <authorList>
            <person name="Fu F.-F."/>
            <person name="Chen J."/>
        </authorList>
    </citation>
    <scope>NUCLEOTIDE SEQUENCE</scope>
    <source>
        <strain evidence="4">Lc1</strain>
    </source>
</reference>
<dbReference type="Pfam" id="PF22124">
    <property type="entry name" value="Glyco_hydro_95_cat"/>
    <property type="match status" value="1"/>
</dbReference>
<gene>
    <name evidence="4" type="ORF">GCG54_00010180</name>
</gene>
<dbReference type="Proteomes" id="UP000613401">
    <property type="component" value="Unassembled WGS sequence"/>
</dbReference>
<dbReference type="InterPro" id="IPR012341">
    <property type="entry name" value="6hp_glycosidase-like_sf"/>
</dbReference>
<dbReference type="RefSeq" id="XP_045260278.1">
    <property type="nucleotide sequence ID" value="XM_045410111.1"/>
</dbReference>
<dbReference type="InterPro" id="IPR008928">
    <property type="entry name" value="6-hairpin_glycosidase_sf"/>
</dbReference>
<reference evidence="4" key="1">
    <citation type="journal article" date="2020" name="Phytopathology">
        <title>Genome sequence and comparative analysis of Colletotrichum gloeosporioides isolated from Liriodendron leaves.</title>
        <authorList>
            <person name="Fu F.F."/>
            <person name="Hao Z."/>
            <person name="Wang P."/>
            <person name="Lu Y."/>
            <person name="Xue L.J."/>
            <person name="Wei G."/>
            <person name="Tian Y."/>
            <person name="Baishi H."/>
            <person name="Xu H."/>
            <person name="Shi J."/>
            <person name="Cheng T."/>
            <person name="Wang G."/>
            <person name="Yi Y."/>
            <person name="Chen J."/>
        </authorList>
    </citation>
    <scope>NUCLEOTIDE SEQUENCE</scope>
    <source>
        <strain evidence="4">Lc1</strain>
    </source>
</reference>
<dbReference type="InterPro" id="IPR027414">
    <property type="entry name" value="GH95_N_dom"/>
</dbReference>
<dbReference type="SUPFAM" id="SSF48208">
    <property type="entry name" value="Six-hairpin glycosidases"/>
    <property type="match status" value="1"/>
</dbReference>